<evidence type="ECO:0000256" key="1">
    <source>
        <dbReference type="SAM" id="Coils"/>
    </source>
</evidence>
<feature type="coiled-coil region" evidence="1">
    <location>
        <begin position="93"/>
        <end position="127"/>
    </location>
</feature>
<keyword evidence="4" id="KW-1185">Reference proteome</keyword>
<reference evidence="3" key="1">
    <citation type="journal article" date="2022" name="Int. J. Mol. Sci.">
        <title>Draft Genome of Tanacetum Coccineum: Genomic Comparison of Closely Related Tanacetum-Family Plants.</title>
        <authorList>
            <person name="Yamashiro T."/>
            <person name="Shiraishi A."/>
            <person name="Nakayama K."/>
            <person name="Satake H."/>
        </authorList>
    </citation>
    <scope>NUCLEOTIDE SEQUENCE</scope>
</reference>
<sequence>MSSSSVVCSTQEDEPEKTNTDVEVQSMVTVPIHQDTSSVPPMTFPIIDITVSQPASTTVQASLPTPPATTTTLPSPPPQPQQGVSNSIIIKLIGELERCIADLVEENQTLEERLDKQGNMIHQLETQDLSRMIREQTVEYIDKQEID</sequence>
<dbReference type="Proteomes" id="UP001151760">
    <property type="component" value="Unassembled WGS sequence"/>
</dbReference>
<comment type="caution">
    <text evidence="3">The sequence shown here is derived from an EMBL/GenBank/DDBJ whole genome shotgun (WGS) entry which is preliminary data.</text>
</comment>
<gene>
    <name evidence="3" type="ORF">Tco_1070516</name>
</gene>
<evidence type="ECO:0000313" key="4">
    <source>
        <dbReference type="Proteomes" id="UP001151760"/>
    </source>
</evidence>
<accession>A0ABQ5HMZ7</accession>
<name>A0ABQ5HMZ7_9ASTR</name>
<dbReference type="EMBL" id="BQNB010019765">
    <property type="protein sequence ID" value="GJT88799.1"/>
    <property type="molecule type" value="Genomic_DNA"/>
</dbReference>
<keyword evidence="1" id="KW-0175">Coiled coil</keyword>
<reference evidence="3" key="2">
    <citation type="submission" date="2022-01" db="EMBL/GenBank/DDBJ databases">
        <authorList>
            <person name="Yamashiro T."/>
            <person name="Shiraishi A."/>
            <person name="Satake H."/>
            <person name="Nakayama K."/>
        </authorList>
    </citation>
    <scope>NUCLEOTIDE SEQUENCE</scope>
</reference>
<protein>
    <submittedName>
        <fullName evidence="3">Uncharacterized protein</fullName>
    </submittedName>
</protein>
<feature type="compositionally biased region" description="Low complexity" evidence="2">
    <location>
        <begin position="60"/>
        <end position="73"/>
    </location>
</feature>
<evidence type="ECO:0000313" key="3">
    <source>
        <dbReference type="EMBL" id="GJT88799.1"/>
    </source>
</evidence>
<organism evidence="3 4">
    <name type="scientific">Tanacetum coccineum</name>
    <dbReference type="NCBI Taxonomy" id="301880"/>
    <lineage>
        <taxon>Eukaryota</taxon>
        <taxon>Viridiplantae</taxon>
        <taxon>Streptophyta</taxon>
        <taxon>Embryophyta</taxon>
        <taxon>Tracheophyta</taxon>
        <taxon>Spermatophyta</taxon>
        <taxon>Magnoliopsida</taxon>
        <taxon>eudicotyledons</taxon>
        <taxon>Gunneridae</taxon>
        <taxon>Pentapetalae</taxon>
        <taxon>asterids</taxon>
        <taxon>campanulids</taxon>
        <taxon>Asterales</taxon>
        <taxon>Asteraceae</taxon>
        <taxon>Asteroideae</taxon>
        <taxon>Anthemideae</taxon>
        <taxon>Anthemidinae</taxon>
        <taxon>Tanacetum</taxon>
    </lineage>
</organism>
<feature type="region of interest" description="Disordered" evidence="2">
    <location>
        <begin position="1"/>
        <end position="22"/>
    </location>
</feature>
<feature type="compositionally biased region" description="Polar residues" evidence="2">
    <location>
        <begin position="1"/>
        <end position="10"/>
    </location>
</feature>
<proteinExistence type="predicted"/>
<evidence type="ECO:0000256" key="2">
    <source>
        <dbReference type="SAM" id="MobiDB-lite"/>
    </source>
</evidence>
<feature type="region of interest" description="Disordered" evidence="2">
    <location>
        <begin position="55"/>
        <end position="84"/>
    </location>
</feature>